<name>A0A6N8F7X5_9GAMM</name>
<dbReference type="RefSeq" id="WP_155695815.1">
    <property type="nucleotide sequence ID" value="NZ_WOCD01000003.1"/>
</dbReference>
<dbReference type="EMBL" id="WOCD01000003">
    <property type="protein sequence ID" value="MUH72656.1"/>
    <property type="molecule type" value="Genomic_DNA"/>
</dbReference>
<evidence type="ECO:0000256" key="1">
    <source>
        <dbReference type="SAM" id="SignalP"/>
    </source>
</evidence>
<accession>A0A6N8F7X5</accession>
<proteinExistence type="predicted"/>
<keyword evidence="1" id="KW-0732">Signal</keyword>
<sequence length="282" mass="30332">MKKTYIKETPVLLLVALLGLSTAAKAELIGYDLYSGNLNSNLGLTYYQNDAQGAYASSQDGFGKYQSAGANSSAVPDGLIDMSGWGLLDNYGLVMPTENYAFFGITDTVNSSNPAGNSTAEWGFDIGNFSNLSIDIDFAAMGDFESSDTYSLSYAVDDSLFSPLFVFTTEGSLSLNYTMVNGNQRMLNDPLSIRGPNSPFRFNLTNEFTQYSANIGEQGQTLRLRMDARADGGTEAFGFSNIRINGTALADEPITGISEVSEPGTLAIMSLSLLGLFRRYSA</sequence>
<dbReference type="OrthoDB" id="6223968at2"/>
<evidence type="ECO:0008006" key="4">
    <source>
        <dbReference type="Google" id="ProtNLM"/>
    </source>
</evidence>
<feature type="signal peptide" evidence="1">
    <location>
        <begin position="1"/>
        <end position="26"/>
    </location>
</feature>
<keyword evidence="3" id="KW-1185">Reference proteome</keyword>
<dbReference type="Proteomes" id="UP000439994">
    <property type="component" value="Unassembled WGS sequence"/>
</dbReference>
<reference evidence="2 3" key="1">
    <citation type="submission" date="2019-11" db="EMBL/GenBank/DDBJ databases">
        <title>P. haliotis isolates from Z. marina roots.</title>
        <authorList>
            <person name="Cohen M."/>
            <person name="Jospin G."/>
            <person name="Eisen J.A."/>
            <person name="Coil D.A."/>
        </authorList>
    </citation>
    <scope>NUCLEOTIDE SEQUENCE [LARGE SCALE GENOMIC DNA]</scope>
    <source>
        <strain evidence="2 3">UCD-MCMsp1aY</strain>
    </source>
</reference>
<evidence type="ECO:0000313" key="2">
    <source>
        <dbReference type="EMBL" id="MUH72656.1"/>
    </source>
</evidence>
<feature type="chain" id="PRO_5026811083" description="PEP-CTERM sorting domain-containing protein" evidence="1">
    <location>
        <begin position="27"/>
        <end position="282"/>
    </location>
</feature>
<gene>
    <name evidence="2" type="ORF">GNP35_09240</name>
</gene>
<dbReference type="AlphaFoldDB" id="A0A6N8F7X5"/>
<protein>
    <recommendedName>
        <fullName evidence="4">PEP-CTERM sorting domain-containing protein</fullName>
    </recommendedName>
</protein>
<organism evidence="2 3">
    <name type="scientific">Psychrosphaera haliotis</name>
    <dbReference type="NCBI Taxonomy" id="555083"/>
    <lineage>
        <taxon>Bacteria</taxon>
        <taxon>Pseudomonadati</taxon>
        <taxon>Pseudomonadota</taxon>
        <taxon>Gammaproteobacteria</taxon>
        <taxon>Alteromonadales</taxon>
        <taxon>Pseudoalteromonadaceae</taxon>
        <taxon>Psychrosphaera</taxon>
    </lineage>
</organism>
<evidence type="ECO:0000313" key="3">
    <source>
        <dbReference type="Proteomes" id="UP000439994"/>
    </source>
</evidence>
<comment type="caution">
    <text evidence="2">The sequence shown here is derived from an EMBL/GenBank/DDBJ whole genome shotgun (WGS) entry which is preliminary data.</text>
</comment>